<keyword evidence="3" id="KW-1185">Reference proteome</keyword>
<name>A0A7X0NPG2_9ACTN</name>
<dbReference type="RefSeq" id="WP_246546408.1">
    <property type="nucleotide sequence ID" value="NZ_JACHMI010000001.1"/>
</dbReference>
<evidence type="ECO:0000313" key="3">
    <source>
        <dbReference type="Proteomes" id="UP000565579"/>
    </source>
</evidence>
<evidence type="ECO:0000313" key="2">
    <source>
        <dbReference type="EMBL" id="MBB6547011.1"/>
    </source>
</evidence>
<protein>
    <submittedName>
        <fullName evidence="2">Uncharacterized protein</fullName>
    </submittedName>
</protein>
<organism evidence="2 3">
    <name type="scientific">Nonomuraea rubra</name>
    <dbReference type="NCBI Taxonomy" id="46180"/>
    <lineage>
        <taxon>Bacteria</taxon>
        <taxon>Bacillati</taxon>
        <taxon>Actinomycetota</taxon>
        <taxon>Actinomycetes</taxon>
        <taxon>Streptosporangiales</taxon>
        <taxon>Streptosporangiaceae</taxon>
        <taxon>Nonomuraea</taxon>
    </lineage>
</organism>
<dbReference type="Proteomes" id="UP000565579">
    <property type="component" value="Unassembled WGS sequence"/>
</dbReference>
<gene>
    <name evidence="2" type="ORF">HD593_001806</name>
</gene>
<feature type="compositionally biased region" description="Low complexity" evidence="1">
    <location>
        <begin position="10"/>
        <end position="24"/>
    </location>
</feature>
<sequence>MLAQSLRMPTLAARSRSTGAATARALDRRPADAQLGHELTGVMLLLLGRMDGSGGGRRRPVTLRSPVLHRDRQQQQQQQQDSGDKPKARLVEIPPCQ</sequence>
<dbReference type="AlphaFoldDB" id="A0A7X0NPG2"/>
<comment type="caution">
    <text evidence="2">The sequence shown here is derived from an EMBL/GenBank/DDBJ whole genome shotgun (WGS) entry which is preliminary data.</text>
</comment>
<proteinExistence type="predicted"/>
<feature type="region of interest" description="Disordered" evidence="1">
    <location>
        <begin position="49"/>
        <end position="97"/>
    </location>
</feature>
<dbReference type="EMBL" id="JACHMI010000001">
    <property type="protein sequence ID" value="MBB6547011.1"/>
    <property type="molecule type" value="Genomic_DNA"/>
</dbReference>
<reference evidence="2 3" key="1">
    <citation type="submission" date="2020-08" db="EMBL/GenBank/DDBJ databases">
        <title>Sequencing the genomes of 1000 actinobacteria strains.</title>
        <authorList>
            <person name="Klenk H.-P."/>
        </authorList>
    </citation>
    <scope>NUCLEOTIDE SEQUENCE [LARGE SCALE GENOMIC DNA]</scope>
    <source>
        <strain evidence="2 3">DSM 43768</strain>
    </source>
</reference>
<feature type="region of interest" description="Disordered" evidence="1">
    <location>
        <begin position="1"/>
        <end position="26"/>
    </location>
</feature>
<evidence type="ECO:0000256" key="1">
    <source>
        <dbReference type="SAM" id="MobiDB-lite"/>
    </source>
</evidence>
<accession>A0A7X0NPG2</accession>